<keyword evidence="3" id="KW-0328">Glycosyltransferase</keyword>
<keyword evidence="4" id="KW-0808">Transferase</keyword>
<sequence length="357" mass="41686">MMPGVSYILAFLMKLFGEFGGITAFRVLQAMLQSISLYLMFLIGRKIFNTKVAITAVILDTFCIAEIWTPNLVLTETFFKFFVMLLVLFSLEAIEKNELKYYLIGGLFWGLAALFRPTIALYPVLILIMWVINKVKLINCIKYALVTTIVFSAVLCPWWIRNYNIFHKFIPFTLATGNPMLQGTYINYDQSSRSTDGLNYKQFDYSYKDNSEQQQNNVEIAISKYRLENLFPKHPIKFILWYTLGKAWWQINYPFYWKQILGVNFIEAALYHAIIILLSIFGIVKFIKSKSKNKLALLPMMVILYFIVVYLPFFTMGRYFFPAMPYVLMFSAYGLLYLGDRYGIVEVLLKKVKKDSR</sequence>
<evidence type="ECO:0000256" key="6">
    <source>
        <dbReference type="ARBA" id="ARBA00022989"/>
    </source>
</evidence>
<keyword evidence="2" id="KW-1003">Cell membrane</keyword>
<dbReference type="InterPro" id="IPR038731">
    <property type="entry name" value="RgtA/B/C-like"/>
</dbReference>
<feature type="transmembrane region" description="Helical" evidence="8">
    <location>
        <begin position="143"/>
        <end position="160"/>
    </location>
</feature>
<keyword evidence="11" id="KW-1185">Reference proteome</keyword>
<evidence type="ECO:0000256" key="8">
    <source>
        <dbReference type="SAM" id="Phobius"/>
    </source>
</evidence>
<dbReference type="EMBL" id="MZGV01000002">
    <property type="protein sequence ID" value="OPJ64902.1"/>
    <property type="molecule type" value="Genomic_DNA"/>
</dbReference>
<gene>
    <name evidence="10" type="ORF">CLORY_04110</name>
</gene>
<dbReference type="Proteomes" id="UP000190080">
    <property type="component" value="Unassembled WGS sequence"/>
</dbReference>
<protein>
    <recommendedName>
        <fullName evidence="9">Glycosyltransferase RgtA/B/C/D-like domain-containing protein</fullName>
    </recommendedName>
</protein>
<evidence type="ECO:0000256" key="5">
    <source>
        <dbReference type="ARBA" id="ARBA00022692"/>
    </source>
</evidence>
<keyword evidence="7 8" id="KW-0472">Membrane</keyword>
<evidence type="ECO:0000313" key="10">
    <source>
        <dbReference type="EMBL" id="OPJ64902.1"/>
    </source>
</evidence>
<feature type="transmembrane region" description="Helical" evidence="8">
    <location>
        <begin position="269"/>
        <end position="288"/>
    </location>
</feature>
<evidence type="ECO:0000256" key="2">
    <source>
        <dbReference type="ARBA" id="ARBA00022475"/>
    </source>
</evidence>
<comment type="subcellular location">
    <subcellularLocation>
        <location evidence="1">Cell membrane</location>
        <topology evidence="1">Multi-pass membrane protein</topology>
    </subcellularLocation>
</comment>
<dbReference type="STRING" id="1450648.CLORY_04110"/>
<evidence type="ECO:0000256" key="1">
    <source>
        <dbReference type="ARBA" id="ARBA00004651"/>
    </source>
</evidence>
<keyword evidence="5 8" id="KW-0812">Transmembrane</keyword>
<evidence type="ECO:0000313" key="11">
    <source>
        <dbReference type="Proteomes" id="UP000190080"/>
    </source>
</evidence>
<dbReference type="PANTHER" id="PTHR33908:SF11">
    <property type="entry name" value="MEMBRANE PROTEIN"/>
    <property type="match status" value="1"/>
</dbReference>
<evidence type="ECO:0000259" key="9">
    <source>
        <dbReference type="Pfam" id="PF13231"/>
    </source>
</evidence>
<dbReference type="GO" id="GO:0005886">
    <property type="term" value="C:plasma membrane"/>
    <property type="evidence" value="ECO:0007669"/>
    <property type="project" value="UniProtKB-SubCell"/>
</dbReference>
<proteinExistence type="predicted"/>
<feature type="transmembrane region" description="Helical" evidence="8">
    <location>
        <begin position="6"/>
        <end position="28"/>
    </location>
</feature>
<dbReference type="InterPro" id="IPR050297">
    <property type="entry name" value="LipidA_mod_glycosyltrf_83"/>
</dbReference>
<feature type="transmembrane region" description="Helical" evidence="8">
    <location>
        <begin position="295"/>
        <end position="313"/>
    </location>
</feature>
<dbReference type="AlphaFoldDB" id="A0A1V4IXV0"/>
<dbReference type="GO" id="GO:0009103">
    <property type="term" value="P:lipopolysaccharide biosynthetic process"/>
    <property type="evidence" value="ECO:0007669"/>
    <property type="project" value="UniProtKB-ARBA"/>
</dbReference>
<feature type="transmembrane region" description="Helical" evidence="8">
    <location>
        <begin position="48"/>
        <end position="68"/>
    </location>
</feature>
<keyword evidence="6 8" id="KW-1133">Transmembrane helix</keyword>
<feature type="transmembrane region" description="Helical" evidence="8">
    <location>
        <begin position="319"/>
        <end position="338"/>
    </location>
</feature>
<comment type="caution">
    <text evidence="10">The sequence shown here is derived from an EMBL/GenBank/DDBJ whole genome shotgun (WGS) entry which is preliminary data.</text>
</comment>
<feature type="transmembrane region" description="Helical" evidence="8">
    <location>
        <begin position="101"/>
        <end position="131"/>
    </location>
</feature>
<dbReference type="GO" id="GO:0016763">
    <property type="term" value="F:pentosyltransferase activity"/>
    <property type="evidence" value="ECO:0007669"/>
    <property type="project" value="TreeGrafter"/>
</dbReference>
<feature type="domain" description="Glycosyltransferase RgtA/B/C/D-like" evidence="9">
    <location>
        <begin position="3"/>
        <end position="155"/>
    </location>
</feature>
<dbReference type="PANTHER" id="PTHR33908">
    <property type="entry name" value="MANNOSYLTRANSFERASE YKCB-RELATED"/>
    <property type="match status" value="1"/>
</dbReference>
<reference evidence="10 11" key="1">
    <citation type="submission" date="2017-03" db="EMBL/GenBank/DDBJ databases">
        <title>Genome sequence of Clostridium oryzae DSM 28571.</title>
        <authorList>
            <person name="Poehlein A."/>
            <person name="Daniel R."/>
        </authorList>
    </citation>
    <scope>NUCLEOTIDE SEQUENCE [LARGE SCALE GENOMIC DNA]</scope>
    <source>
        <strain evidence="10 11">DSM 28571</strain>
    </source>
</reference>
<organism evidence="10 11">
    <name type="scientific">Clostridium oryzae</name>
    <dbReference type="NCBI Taxonomy" id="1450648"/>
    <lineage>
        <taxon>Bacteria</taxon>
        <taxon>Bacillati</taxon>
        <taxon>Bacillota</taxon>
        <taxon>Clostridia</taxon>
        <taxon>Eubacteriales</taxon>
        <taxon>Clostridiaceae</taxon>
        <taxon>Clostridium</taxon>
    </lineage>
</organism>
<accession>A0A1V4IXV0</accession>
<dbReference type="Pfam" id="PF13231">
    <property type="entry name" value="PMT_2"/>
    <property type="match status" value="1"/>
</dbReference>
<evidence type="ECO:0000256" key="7">
    <source>
        <dbReference type="ARBA" id="ARBA00023136"/>
    </source>
</evidence>
<name>A0A1V4IXV0_9CLOT</name>
<evidence type="ECO:0000256" key="4">
    <source>
        <dbReference type="ARBA" id="ARBA00022679"/>
    </source>
</evidence>
<evidence type="ECO:0000256" key="3">
    <source>
        <dbReference type="ARBA" id="ARBA00022676"/>
    </source>
</evidence>
<feature type="transmembrane region" description="Helical" evidence="8">
    <location>
        <begin position="74"/>
        <end position="94"/>
    </location>
</feature>